<protein>
    <submittedName>
        <fullName evidence="1">Uncharacterized protein</fullName>
    </submittedName>
</protein>
<proteinExistence type="predicted"/>
<gene>
    <name evidence="1" type="ORF">METZ01_LOCUS258254</name>
</gene>
<sequence>DLEHIVKGAYHPAIVWLVPDGPLPEGVQFSDVPGPDLADNRLIMAWRQFQYLVKGGPDMKQSKREDIYLNILRSVHKSEAKLLMSVVGKKIPGFSRALMLETFPDWLPKSNTLTE</sequence>
<reference evidence="1" key="1">
    <citation type="submission" date="2018-05" db="EMBL/GenBank/DDBJ databases">
        <authorList>
            <person name="Lanie J.A."/>
            <person name="Ng W.-L."/>
            <person name="Kazmierczak K.M."/>
            <person name="Andrzejewski T.M."/>
            <person name="Davidsen T.M."/>
            <person name="Wayne K.J."/>
            <person name="Tettelin H."/>
            <person name="Glass J.I."/>
            <person name="Rusch D."/>
            <person name="Podicherti R."/>
            <person name="Tsui H.-C.T."/>
            <person name="Winkler M.E."/>
        </authorList>
    </citation>
    <scope>NUCLEOTIDE SEQUENCE</scope>
</reference>
<dbReference type="EMBL" id="UINC01070898">
    <property type="protein sequence ID" value="SVC05400.1"/>
    <property type="molecule type" value="Genomic_DNA"/>
</dbReference>
<dbReference type="InterPro" id="IPR045491">
    <property type="entry name" value="DUF6433"/>
</dbReference>
<feature type="non-terminal residue" evidence="1">
    <location>
        <position position="1"/>
    </location>
</feature>
<dbReference type="Pfam" id="PF20025">
    <property type="entry name" value="DUF6433"/>
    <property type="match status" value="1"/>
</dbReference>
<name>A0A382J081_9ZZZZ</name>
<organism evidence="1">
    <name type="scientific">marine metagenome</name>
    <dbReference type="NCBI Taxonomy" id="408172"/>
    <lineage>
        <taxon>unclassified sequences</taxon>
        <taxon>metagenomes</taxon>
        <taxon>ecological metagenomes</taxon>
    </lineage>
</organism>
<accession>A0A382J081</accession>
<dbReference type="AlphaFoldDB" id="A0A382J081"/>
<evidence type="ECO:0000313" key="1">
    <source>
        <dbReference type="EMBL" id="SVC05400.1"/>
    </source>
</evidence>